<evidence type="ECO:0000256" key="1">
    <source>
        <dbReference type="SAM" id="MobiDB-lite"/>
    </source>
</evidence>
<dbReference type="AlphaFoldDB" id="A0A1J1I4E8"/>
<reference evidence="2 3" key="1">
    <citation type="submission" date="2015-04" db="EMBL/GenBank/DDBJ databases">
        <authorList>
            <person name="Syromyatnikov M.Y."/>
            <person name="Popov V.N."/>
        </authorList>
    </citation>
    <scope>NUCLEOTIDE SEQUENCE [LARGE SCALE GENOMIC DNA]</scope>
</reference>
<gene>
    <name evidence="2" type="ORF">CLUMA_CG008134</name>
</gene>
<accession>A0A1J1I4E8</accession>
<feature type="region of interest" description="Disordered" evidence="1">
    <location>
        <begin position="152"/>
        <end position="195"/>
    </location>
</feature>
<dbReference type="EMBL" id="CVRI01000039">
    <property type="protein sequence ID" value="CRK94634.1"/>
    <property type="molecule type" value="Genomic_DNA"/>
</dbReference>
<name>A0A1J1I4E8_9DIPT</name>
<proteinExistence type="predicted"/>
<protein>
    <submittedName>
        <fullName evidence="2">CLUMA_CG008134, isoform A</fullName>
    </submittedName>
</protein>
<sequence length="195" mass="22570">MSNNDCKRINNFHQAILDKRDEIGKKYRKKLNIMIKRLKRGEKSETDKEIRKSLSKLKSIVLGKNIESILKGVSLNDLNNIEKTFEKLFITYVDYNIDLTLEDSQDENSLNTNASSNSKSQDTSLETIQCVCESLDIFNHFPEKEFLYETPKRITERSDSDGPFRNLRSKSMANDEGPFQRGKPSPIKIKKETKD</sequence>
<dbReference type="Proteomes" id="UP000183832">
    <property type="component" value="Unassembled WGS sequence"/>
</dbReference>
<evidence type="ECO:0000313" key="3">
    <source>
        <dbReference type="Proteomes" id="UP000183832"/>
    </source>
</evidence>
<organism evidence="2 3">
    <name type="scientific">Clunio marinus</name>
    <dbReference type="NCBI Taxonomy" id="568069"/>
    <lineage>
        <taxon>Eukaryota</taxon>
        <taxon>Metazoa</taxon>
        <taxon>Ecdysozoa</taxon>
        <taxon>Arthropoda</taxon>
        <taxon>Hexapoda</taxon>
        <taxon>Insecta</taxon>
        <taxon>Pterygota</taxon>
        <taxon>Neoptera</taxon>
        <taxon>Endopterygota</taxon>
        <taxon>Diptera</taxon>
        <taxon>Nematocera</taxon>
        <taxon>Chironomoidea</taxon>
        <taxon>Chironomidae</taxon>
        <taxon>Clunio</taxon>
    </lineage>
</organism>
<keyword evidence="3" id="KW-1185">Reference proteome</keyword>
<feature type="compositionally biased region" description="Basic and acidic residues" evidence="1">
    <location>
        <begin position="152"/>
        <end position="162"/>
    </location>
</feature>
<evidence type="ECO:0000313" key="2">
    <source>
        <dbReference type="EMBL" id="CRK94634.1"/>
    </source>
</evidence>